<proteinExistence type="predicted"/>
<dbReference type="Proteomes" id="UP001066276">
    <property type="component" value="Chromosome 12"/>
</dbReference>
<comment type="caution">
    <text evidence="2">The sequence shown here is derived from an EMBL/GenBank/DDBJ whole genome shotgun (WGS) entry which is preliminary data.</text>
</comment>
<dbReference type="EMBL" id="JANPWB010000016">
    <property type="protein sequence ID" value="KAJ1086184.1"/>
    <property type="molecule type" value="Genomic_DNA"/>
</dbReference>
<dbReference type="AlphaFoldDB" id="A0AAV7L5G8"/>
<evidence type="ECO:0000313" key="2">
    <source>
        <dbReference type="EMBL" id="KAJ1086184.1"/>
    </source>
</evidence>
<sequence>MRALSPAEQWVHDLWDAGASIVWKLSAGASPRSAWEEPRMVTAALPGWLWAQHGATDAAADSSHTSLAWRKRTLTSTGVPLGGCSGRHSPLPAARHRAAPARSLGARPPTGEGHFSTANHRLRQHLSQRSANEQRRNVSSAY</sequence>
<protein>
    <submittedName>
        <fullName evidence="2">Uncharacterized protein</fullName>
    </submittedName>
</protein>
<organism evidence="2 3">
    <name type="scientific">Pleurodeles waltl</name>
    <name type="common">Iberian ribbed newt</name>
    <dbReference type="NCBI Taxonomy" id="8319"/>
    <lineage>
        <taxon>Eukaryota</taxon>
        <taxon>Metazoa</taxon>
        <taxon>Chordata</taxon>
        <taxon>Craniata</taxon>
        <taxon>Vertebrata</taxon>
        <taxon>Euteleostomi</taxon>
        <taxon>Amphibia</taxon>
        <taxon>Batrachia</taxon>
        <taxon>Caudata</taxon>
        <taxon>Salamandroidea</taxon>
        <taxon>Salamandridae</taxon>
        <taxon>Pleurodelinae</taxon>
        <taxon>Pleurodeles</taxon>
    </lineage>
</organism>
<reference evidence="2" key="1">
    <citation type="journal article" date="2022" name="bioRxiv">
        <title>Sequencing and chromosome-scale assembly of the giantPleurodeles waltlgenome.</title>
        <authorList>
            <person name="Brown T."/>
            <person name="Elewa A."/>
            <person name="Iarovenko S."/>
            <person name="Subramanian E."/>
            <person name="Araus A.J."/>
            <person name="Petzold A."/>
            <person name="Susuki M."/>
            <person name="Suzuki K.-i.T."/>
            <person name="Hayashi T."/>
            <person name="Toyoda A."/>
            <person name="Oliveira C."/>
            <person name="Osipova E."/>
            <person name="Leigh N.D."/>
            <person name="Simon A."/>
            <person name="Yun M.H."/>
        </authorList>
    </citation>
    <scope>NUCLEOTIDE SEQUENCE</scope>
    <source>
        <strain evidence="2">20211129_DDA</strain>
        <tissue evidence="2">Liver</tissue>
    </source>
</reference>
<evidence type="ECO:0000313" key="3">
    <source>
        <dbReference type="Proteomes" id="UP001066276"/>
    </source>
</evidence>
<gene>
    <name evidence="2" type="ORF">NDU88_006308</name>
</gene>
<accession>A0AAV7L5G8</accession>
<evidence type="ECO:0000256" key="1">
    <source>
        <dbReference type="SAM" id="MobiDB-lite"/>
    </source>
</evidence>
<feature type="region of interest" description="Disordered" evidence="1">
    <location>
        <begin position="78"/>
        <end position="116"/>
    </location>
</feature>
<name>A0AAV7L5G8_PLEWA</name>
<keyword evidence="3" id="KW-1185">Reference proteome</keyword>